<dbReference type="InterPro" id="IPR000914">
    <property type="entry name" value="SBP_5_dom"/>
</dbReference>
<feature type="signal peptide" evidence="4">
    <location>
        <begin position="1"/>
        <end position="19"/>
    </location>
</feature>
<keyword evidence="7" id="KW-1185">Reference proteome</keyword>
<accession>A0AA45C7B6</accession>
<keyword evidence="2" id="KW-0813">Transport</keyword>
<dbReference type="Pfam" id="PF00496">
    <property type="entry name" value="SBP_bac_5"/>
    <property type="match status" value="1"/>
</dbReference>
<gene>
    <name evidence="6" type="ORF">C7380_10625</name>
</gene>
<evidence type="ECO:0000256" key="4">
    <source>
        <dbReference type="SAM" id="SignalP"/>
    </source>
</evidence>
<dbReference type="GO" id="GO:0015833">
    <property type="term" value="P:peptide transport"/>
    <property type="evidence" value="ECO:0007669"/>
    <property type="project" value="TreeGrafter"/>
</dbReference>
<dbReference type="GO" id="GO:0042597">
    <property type="term" value="C:periplasmic space"/>
    <property type="evidence" value="ECO:0007669"/>
    <property type="project" value="UniProtKB-ARBA"/>
</dbReference>
<dbReference type="InterPro" id="IPR039424">
    <property type="entry name" value="SBP_5"/>
</dbReference>
<dbReference type="RefSeq" id="WP_109604469.1">
    <property type="nucleotide sequence ID" value="NZ_JAMHJO010000006.1"/>
</dbReference>
<reference evidence="6 7" key="1">
    <citation type="submission" date="2018-05" db="EMBL/GenBank/DDBJ databases">
        <title>Genomic Encyclopedia of Type Strains, Phase IV (KMG-IV): sequencing the most valuable type-strain genomes for metagenomic binning, comparative biology and taxonomic classification.</title>
        <authorList>
            <person name="Goeker M."/>
        </authorList>
    </citation>
    <scope>NUCLEOTIDE SEQUENCE [LARGE SCALE GENOMIC DNA]</scope>
    <source>
        <strain evidence="6 7">DSM 24906</strain>
    </source>
</reference>
<dbReference type="AlphaFoldDB" id="A0AA45C7B6"/>
<evidence type="ECO:0000313" key="7">
    <source>
        <dbReference type="Proteomes" id="UP000245921"/>
    </source>
</evidence>
<protein>
    <submittedName>
        <fullName evidence="6">Peptide/nickel transport system substrate-binding protein</fullName>
    </submittedName>
</protein>
<dbReference type="Gene3D" id="3.40.190.10">
    <property type="entry name" value="Periplasmic binding protein-like II"/>
    <property type="match status" value="1"/>
</dbReference>
<organism evidence="6 7">
    <name type="scientific">Oceanotoga teriensis</name>
    <dbReference type="NCBI Taxonomy" id="515440"/>
    <lineage>
        <taxon>Bacteria</taxon>
        <taxon>Thermotogati</taxon>
        <taxon>Thermotogota</taxon>
        <taxon>Thermotogae</taxon>
        <taxon>Petrotogales</taxon>
        <taxon>Petrotogaceae</taxon>
        <taxon>Oceanotoga</taxon>
    </lineage>
</organism>
<dbReference type="SUPFAM" id="SSF53850">
    <property type="entry name" value="Periplasmic binding protein-like II"/>
    <property type="match status" value="1"/>
</dbReference>
<name>A0AA45C7B6_9BACT</name>
<dbReference type="Proteomes" id="UP000245921">
    <property type="component" value="Unassembled WGS sequence"/>
</dbReference>
<evidence type="ECO:0000313" key="6">
    <source>
        <dbReference type="EMBL" id="PWJ95218.1"/>
    </source>
</evidence>
<dbReference type="PANTHER" id="PTHR30290">
    <property type="entry name" value="PERIPLASMIC BINDING COMPONENT OF ABC TRANSPORTER"/>
    <property type="match status" value="1"/>
</dbReference>
<dbReference type="GO" id="GO:0043190">
    <property type="term" value="C:ATP-binding cassette (ABC) transporter complex"/>
    <property type="evidence" value="ECO:0007669"/>
    <property type="project" value="InterPro"/>
</dbReference>
<dbReference type="InterPro" id="IPR030678">
    <property type="entry name" value="Peptide/Ni-bd"/>
</dbReference>
<proteinExistence type="inferred from homology"/>
<dbReference type="PANTHER" id="PTHR30290:SF9">
    <property type="entry name" value="OLIGOPEPTIDE-BINDING PROTEIN APPA"/>
    <property type="match status" value="1"/>
</dbReference>
<keyword evidence="3 4" id="KW-0732">Signal</keyword>
<evidence type="ECO:0000256" key="3">
    <source>
        <dbReference type="ARBA" id="ARBA00022729"/>
    </source>
</evidence>
<dbReference type="PIRSF" id="PIRSF002741">
    <property type="entry name" value="MppA"/>
    <property type="match status" value="1"/>
</dbReference>
<sequence length="578" mass="66060">MKKFFVIMLVMAAALFMFAEETEWLIRDVEGGVKGGTLYLGTTSGPKTLNAYWSQESSSRDIYKYMYESLMGSDNKAQVNQPALAKRFWREETADGGTAYYFELRKGLKWSDGQPLTVEDIVFTYENIIKGDGMTADGVETYQDTEGNLPELTVDGNILKFKYPTKYRFGYDSLGGITIMPKHIFKDKVDSPESFAQMWTIEQIGDIISSGPYIVTEYREGVRVVLERNPYYFIKSKDGVQLPYLDKLVFLIVQDTNTMRLKFEAGDIDLLQISAADYPAIKAQQAEKNWNIIVGGPNASSQFIAFNFNAKDPIHREWFRNDNFRLAMSFAFDRETIIDTLYNGLGEPMYGPRNRTSAFYNPEIESFGFRYSIAKAKRYLQQAGFTWNSQGQLLDWDGNVVEFEITTNSGSNAREEIANIFVDSVQKLGINVNYRPVQFNTLVQNLYSANWDSLILGLQGGDDPAWGTNVWSLNGGLHFWNWSPEVQDWVDPNEYYVSDAEKRIDEIMKINRSIMDPAKVQDLWDEWQMLAAGKQILVYTVSQNYLVAMKDDIVIFNPEPSPLYGAGVLWNIEAIYKK</sequence>
<dbReference type="CDD" id="cd08500">
    <property type="entry name" value="PBP2_NikA_DppA_OppA_like_4"/>
    <property type="match status" value="1"/>
</dbReference>
<evidence type="ECO:0000256" key="1">
    <source>
        <dbReference type="ARBA" id="ARBA00005695"/>
    </source>
</evidence>
<feature type="domain" description="Solute-binding protein family 5" evidence="5">
    <location>
        <begin position="81"/>
        <end position="469"/>
    </location>
</feature>
<dbReference type="EMBL" id="QGGI01000006">
    <property type="protein sequence ID" value="PWJ95218.1"/>
    <property type="molecule type" value="Genomic_DNA"/>
</dbReference>
<dbReference type="Gene3D" id="3.10.105.10">
    <property type="entry name" value="Dipeptide-binding Protein, Domain 3"/>
    <property type="match status" value="1"/>
</dbReference>
<comment type="caution">
    <text evidence="6">The sequence shown here is derived from an EMBL/GenBank/DDBJ whole genome shotgun (WGS) entry which is preliminary data.</text>
</comment>
<dbReference type="GO" id="GO:1904680">
    <property type="term" value="F:peptide transmembrane transporter activity"/>
    <property type="evidence" value="ECO:0007669"/>
    <property type="project" value="TreeGrafter"/>
</dbReference>
<evidence type="ECO:0000256" key="2">
    <source>
        <dbReference type="ARBA" id="ARBA00022448"/>
    </source>
</evidence>
<feature type="chain" id="PRO_5041216820" evidence="4">
    <location>
        <begin position="20"/>
        <end position="578"/>
    </location>
</feature>
<evidence type="ECO:0000259" key="5">
    <source>
        <dbReference type="Pfam" id="PF00496"/>
    </source>
</evidence>
<comment type="similarity">
    <text evidence="1">Belongs to the bacterial solute-binding protein 5 family.</text>
</comment>